<dbReference type="Pfam" id="PF11227">
    <property type="entry name" value="DUF3025"/>
    <property type="match status" value="1"/>
</dbReference>
<evidence type="ECO:0000313" key="1">
    <source>
        <dbReference type="EMBL" id="MDR7095979.1"/>
    </source>
</evidence>
<dbReference type="RefSeq" id="WP_204734655.1">
    <property type="nucleotide sequence ID" value="NZ_JAVDWE010000011.1"/>
</dbReference>
<dbReference type="Proteomes" id="UP001265550">
    <property type="component" value="Unassembled WGS sequence"/>
</dbReference>
<protein>
    <recommendedName>
        <fullName evidence="3">DUF3025 domain-containing protein</fullName>
    </recommendedName>
</protein>
<sequence length="251" mass="27709">MELALDWSAPWFATVEGEGRAVQAALARGRSLPQALDAPGACPVHFVPQDRLPTGVAYEQFIFDTGHVPTRDNLHDFFNGLCWRRFPATKQRLNRLQAAEIACAGVGAVRGPVRDALTLFDENAALLQAPPPLWDALQAREWHHLFVTLRPLWPQARLVLFGHALLEKLVTPYKSITAHVFREPVPLALGEDLAAWDGWLADTLTAPVLAAKPFTPLPVLGVPGWWPANSDPAYYADAGVFRPRRSDPFTS</sequence>
<dbReference type="InterPro" id="IPR021390">
    <property type="entry name" value="DUF3025"/>
</dbReference>
<dbReference type="EMBL" id="JAVDWE010000011">
    <property type="protein sequence ID" value="MDR7095979.1"/>
    <property type="molecule type" value="Genomic_DNA"/>
</dbReference>
<comment type="caution">
    <text evidence="1">The sequence shown here is derived from an EMBL/GenBank/DDBJ whole genome shotgun (WGS) entry which is preliminary data.</text>
</comment>
<organism evidence="1 2">
    <name type="scientific">Hydrogenophaga laconesensis</name>
    <dbReference type="NCBI Taxonomy" id="1805971"/>
    <lineage>
        <taxon>Bacteria</taxon>
        <taxon>Pseudomonadati</taxon>
        <taxon>Pseudomonadota</taxon>
        <taxon>Betaproteobacteria</taxon>
        <taxon>Burkholderiales</taxon>
        <taxon>Comamonadaceae</taxon>
        <taxon>Hydrogenophaga</taxon>
    </lineage>
</organism>
<accession>A0ABU1VES6</accession>
<keyword evidence="2" id="KW-1185">Reference proteome</keyword>
<gene>
    <name evidence="1" type="ORF">J2X09_003732</name>
</gene>
<name>A0ABU1VES6_9BURK</name>
<evidence type="ECO:0008006" key="3">
    <source>
        <dbReference type="Google" id="ProtNLM"/>
    </source>
</evidence>
<reference evidence="1 2" key="1">
    <citation type="submission" date="2023-07" db="EMBL/GenBank/DDBJ databases">
        <title>Sorghum-associated microbial communities from plants grown in Nebraska, USA.</title>
        <authorList>
            <person name="Schachtman D."/>
        </authorList>
    </citation>
    <scope>NUCLEOTIDE SEQUENCE [LARGE SCALE GENOMIC DNA]</scope>
    <source>
        <strain evidence="1 2">BE240</strain>
    </source>
</reference>
<evidence type="ECO:0000313" key="2">
    <source>
        <dbReference type="Proteomes" id="UP001265550"/>
    </source>
</evidence>
<proteinExistence type="predicted"/>